<gene>
    <name evidence="1" type="ORF">TU35_002760</name>
</gene>
<protein>
    <submittedName>
        <fullName evidence="1">Uncharacterized protein</fullName>
    </submittedName>
</protein>
<sequence length="68" mass="7889">MDRHLAGGSIDTSLLEYLADEEREFYAYILSSAIRTFKERVGMRREALEEFAARLPLKVRKAAAKLWK</sequence>
<name>A0ACC6UZB8_9CREN</name>
<organism evidence="1 2">
    <name type="scientific">Thermoproteus sp. AZ2</name>
    <dbReference type="NCBI Taxonomy" id="1609232"/>
    <lineage>
        <taxon>Archaea</taxon>
        <taxon>Thermoproteota</taxon>
        <taxon>Thermoprotei</taxon>
        <taxon>Thermoproteales</taxon>
        <taxon>Thermoproteaceae</taxon>
        <taxon>Thermoproteus</taxon>
    </lineage>
</organism>
<comment type="caution">
    <text evidence="1">The sequence shown here is derived from an EMBL/GenBank/DDBJ whole genome shotgun (WGS) entry which is preliminary data.</text>
</comment>
<evidence type="ECO:0000313" key="1">
    <source>
        <dbReference type="EMBL" id="MFB6490163.1"/>
    </source>
</evidence>
<dbReference type="EMBL" id="JZWT02000005">
    <property type="protein sequence ID" value="MFB6490163.1"/>
    <property type="molecule type" value="Genomic_DNA"/>
</dbReference>
<dbReference type="Proteomes" id="UP000033636">
    <property type="component" value="Unassembled WGS sequence"/>
</dbReference>
<accession>A0ACC6UZB8</accession>
<proteinExistence type="predicted"/>
<reference evidence="1" key="1">
    <citation type="submission" date="2024-07" db="EMBL/GenBank/DDBJ databases">
        <title>Metagenome and Metagenome-Assembled Genomes of Archaea from a hot spring from the geothermal field of Los Azufres, Mexico.</title>
        <authorList>
            <person name="Marin-Paredes R."/>
            <person name="Martinez-Romero E."/>
            <person name="Servin-Garciduenas L.E."/>
        </authorList>
    </citation>
    <scope>NUCLEOTIDE SEQUENCE</scope>
</reference>
<evidence type="ECO:0000313" key="2">
    <source>
        <dbReference type="Proteomes" id="UP000033636"/>
    </source>
</evidence>